<dbReference type="InterPro" id="IPR003781">
    <property type="entry name" value="CoA-bd"/>
</dbReference>
<dbReference type="PANTHER" id="PTHR43334">
    <property type="entry name" value="ACETATE--COA LIGASE [ADP-FORMING]"/>
    <property type="match status" value="1"/>
</dbReference>
<dbReference type="InterPro" id="IPR036291">
    <property type="entry name" value="NAD(P)-bd_dom_sf"/>
</dbReference>
<dbReference type="PROSITE" id="PS50975">
    <property type="entry name" value="ATP_GRASP"/>
    <property type="match status" value="1"/>
</dbReference>
<evidence type="ECO:0000256" key="6">
    <source>
        <dbReference type="PROSITE-ProRule" id="PRU00409"/>
    </source>
</evidence>
<evidence type="ECO:0000313" key="8">
    <source>
        <dbReference type="EMBL" id="MCI0125567.1"/>
    </source>
</evidence>
<dbReference type="SMART" id="SM00881">
    <property type="entry name" value="CoA_binding"/>
    <property type="match status" value="1"/>
</dbReference>
<dbReference type="EMBL" id="JALAZD010000001">
    <property type="protein sequence ID" value="MCI0125567.1"/>
    <property type="molecule type" value="Genomic_DNA"/>
</dbReference>
<dbReference type="GO" id="GO:0005524">
    <property type="term" value="F:ATP binding"/>
    <property type="evidence" value="ECO:0007669"/>
    <property type="project" value="UniProtKB-UniRule"/>
</dbReference>
<dbReference type="Pfam" id="PF13380">
    <property type="entry name" value="CoA_binding_2"/>
    <property type="match status" value="1"/>
</dbReference>
<evidence type="ECO:0000256" key="1">
    <source>
        <dbReference type="ARBA" id="ARBA00022532"/>
    </source>
</evidence>
<dbReference type="SUPFAM" id="SSF56059">
    <property type="entry name" value="Glutathione synthetase ATP-binding domain-like"/>
    <property type="match status" value="1"/>
</dbReference>
<evidence type="ECO:0000256" key="3">
    <source>
        <dbReference type="ARBA" id="ARBA00022741"/>
    </source>
</evidence>
<accession>A0AA41QJZ0</accession>
<dbReference type="SUPFAM" id="SSF52210">
    <property type="entry name" value="Succinyl-CoA synthetase domains"/>
    <property type="match status" value="2"/>
</dbReference>
<comment type="similarity">
    <text evidence="5">In the N-terminal section; belongs to the acetate CoA ligase alpha subunit family.</text>
</comment>
<dbReference type="Gene3D" id="3.30.470.20">
    <property type="entry name" value="ATP-grasp fold, B domain"/>
    <property type="match status" value="1"/>
</dbReference>
<dbReference type="InterPro" id="IPR016102">
    <property type="entry name" value="Succinyl-CoA_synth-like"/>
</dbReference>
<dbReference type="GO" id="GO:0006099">
    <property type="term" value="P:tricarboxylic acid cycle"/>
    <property type="evidence" value="ECO:0007669"/>
    <property type="project" value="UniProtKB-KW"/>
</dbReference>
<dbReference type="InterPro" id="IPR032875">
    <property type="entry name" value="Succ_CoA_lig_flav_dom"/>
</dbReference>
<comment type="caution">
    <text evidence="8">The sequence shown here is derived from an EMBL/GenBank/DDBJ whole genome shotgun (WGS) entry which is preliminary data.</text>
</comment>
<dbReference type="SUPFAM" id="SSF51735">
    <property type="entry name" value="NAD(P)-binding Rossmann-fold domains"/>
    <property type="match status" value="1"/>
</dbReference>
<dbReference type="GO" id="GO:0043758">
    <property type="term" value="F:acetate-CoA ligase (ADP-forming) activity"/>
    <property type="evidence" value="ECO:0007669"/>
    <property type="project" value="InterPro"/>
</dbReference>
<dbReference type="PANTHER" id="PTHR43334:SF1">
    <property type="entry name" value="3-HYDROXYPROPIONATE--COA LIGASE [ADP-FORMING]"/>
    <property type="match status" value="1"/>
</dbReference>
<reference evidence="8" key="1">
    <citation type="submission" date="2022-03" db="EMBL/GenBank/DDBJ databases">
        <title>The complete genome sequence of a Methyloterrigena soli.</title>
        <authorList>
            <person name="Zi Z."/>
        </authorList>
    </citation>
    <scope>NUCLEOTIDE SEQUENCE</scope>
    <source>
        <strain evidence="8">M48</strain>
    </source>
</reference>
<dbReference type="InterPro" id="IPR013815">
    <property type="entry name" value="ATP_grasp_subdomain_1"/>
</dbReference>
<dbReference type="GO" id="GO:0046872">
    <property type="term" value="F:metal ion binding"/>
    <property type="evidence" value="ECO:0007669"/>
    <property type="project" value="InterPro"/>
</dbReference>
<dbReference type="RefSeq" id="WP_281734758.1">
    <property type="nucleotide sequence ID" value="NZ_JAKETQ010000001.1"/>
</dbReference>
<keyword evidence="9" id="KW-1185">Reference proteome</keyword>
<keyword evidence="1" id="KW-0816">Tricarboxylic acid cycle</keyword>
<evidence type="ECO:0000256" key="5">
    <source>
        <dbReference type="ARBA" id="ARBA00060888"/>
    </source>
</evidence>
<name>A0AA41QJZ0_9HYPH</name>
<dbReference type="AlphaFoldDB" id="A0AA41QJZ0"/>
<evidence type="ECO:0000259" key="7">
    <source>
        <dbReference type="PROSITE" id="PS50975"/>
    </source>
</evidence>
<dbReference type="Gene3D" id="3.40.50.261">
    <property type="entry name" value="Succinyl-CoA synthetase domains"/>
    <property type="match status" value="2"/>
</dbReference>
<protein>
    <submittedName>
        <fullName evidence="8">Acetate--CoA ligase family protein</fullName>
    </submittedName>
</protein>
<dbReference type="Pfam" id="PF19045">
    <property type="entry name" value="Ligase_CoA_2"/>
    <property type="match status" value="1"/>
</dbReference>
<evidence type="ECO:0000313" key="9">
    <source>
        <dbReference type="Proteomes" id="UP001156140"/>
    </source>
</evidence>
<dbReference type="InterPro" id="IPR051538">
    <property type="entry name" value="Acyl-CoA_Synth/Transferase"/>
</dbReference>
<organism evidence="8 9">
    <name type="scientific">Paradevosia shaoguanensis</name>
    <dbReference type="NCBI Taxonomy" id="1335043"/>
    <lineage>
        <taxon>Bacteria</taxon>
        <taxon>Pseudomonadati</taxon>
        <taxon>Pseudomonadota</taxon>
        <taxon>Alphaproteobacteria</taxon>
        <taxon>Hyphomicrobiales</taxon>
        <taxon>Devosiaceae</taxon>
        <taxon>Paradevosia</taxon>
    </lineage>
</organism>
<sequence length="713" mass="74766">MTITSNLAVAEKQGARDNVARLLSPRSIAMIGASNNMTGIGGRVFANLARAFKGPLYPVNPKDAEIQGHRAYKRVSEVGQPIDMAVIALSAAHVIGAIEEVAAAGIGGVVILSSGFAEAGEEGKAMQAGLREVLDRTGVRAIGPNCIGYMNNHGGVMANFALSPQEPMPKMGAVALVSQSGGLGSFITTKSLEAGIGLGWYVSTGNEVDLNVAGTLRYLVEQPDVGVLLAFCETLRDPEIFIETAKRAQALDKPLIILKAGRSDVAAKAAMSHTASVVGSAEVFDAVCRQHGVFVAESMEHMIDLAMIFQGGRRAKGDRVGVLTASGGTGVLLADESAQAGLSLPPLGEDEKQAFYEFLPTPFFGSLNNPVDVTAQPSPHPNASAEIFGRMLGSPSFDMVAAVSWAAPPYLDMITAQYNASDKPLGVLMTVPSAQLAAAGVPHFTDARRLARALRAMSDFSSRRAAKPEAAYASDPARVRRVADLLTKVPAAEAALMEHQGKQIFAEYGVPVTRETLVADADGAARAAAEIGGKVVIKGMSYAIPHKSDKGAIRVGLTGDEAIRREYGEMLADIARLAPEARLEGVLVQEMVPARMELVCGMRRDPVFGPIVALGLGGVLIEIIAETVLLRPPFGRAEALAAIDSLCGGRLTNGRRGLTAEERERVADIVLGIAALAIDHPEISEIDVNPIRVDNGKAVAADALIVLERGTNG</sequence>
<dbReference type="InterPro" id="IPR043938">
    <property type="entry name" value="Ligase_CoA_dom"/>
</dbReference>
<dbReference type="Proteomes" id="UP001156140">
    <property type="component" value="Unassembled WGS sequence"/>
</dbReference>
<gene>
    <name evidence="8" type="ORF">ML536_01865</name>
</gene>
<feature type="domain" description="ATP-grasp" evidence="7">
    <location>
        <begin position="502"/>
        <end position="538"/>
    </location>
</feature>
<keyword evidence="3 6" id="KW-0547">Nucleotide-binding</keyword>
<dbReference type="Pfam" id="PF13549">
    <property type="entry name" value="ATP-grasp_5"/>
    <property type="match status" value="1"/>
</dbReference>
<evidence type="ECO:0000256" key="2">
    <source>
        <dbReference type="ARBA" id="ARBA00022598"/>
    </source>
</evidence>
<keyword evidence="2 8" id="KW-0436">Ligase</keyword>
<dbReference type="FunFam" id="3.30.1490.20:FF:000020">
    <property type="entry name" value="Protein lysine acetyltransferase"/>
    <property type="match status" value="1"/>
</dbReference>
<proteinExistence type="inferred from homology"/>
<dbReference type="Gene3D" id="3.40.50.720">
    <property type="entry name" value="NAD(P)-binding Rossmann-like Domain"/>
    <property type="match status" value="1"/>
</dbReference>
<dbReference type="Gene3D" id="3.30.1490.20">
    <property type="entry name" value="ATP-grasp fold, A domain"/>
    <property type="match status" value="1"/>
</dbReference>
<dbReference type="Pfam" id="PF13607">
    <property type="entry name" value="Succ_CoA_lig"/>
    <property type="match status" value="1"/>
</dbReference>
<dbReference type="InterPro" id="IPR011761">
    <property type="entry name" value="ATP-grasp"/>
</dbReference>
<evidence type="ECO:0000256" key="4">
    <source>
        <dbReference type="ARBA" id="ARBA00022840"/>
    </source>
</evidence>
<keyword evidence="4 6" id="KW-0067">ATP-binding</keyword>